<dbReference type="EMBL" id="CAEZTD010000029">
    <property type="protein sequence ID" value="CAB4558215.1"/>
    <property type="molecule type" value="Genomic_DNA"/>
</dbReference>
<evidence type="ECO:0000259" key="4">
    <source>
        <dbReference type="PROSITE" id="PS51077"/>
    </source>
</evidence>
<feature type="domain" description="IclR-ED" evidence="5">
    <location>
        <begin position="67"/>
        <end position="238"/>
    </location>
</feature>
<organism evidence="6">
    <name type="scientific">freshwater metagenome</name>
    <dbReference type="NCBI Taxonomy" id="449393"/>
    <lineage>
        <taxon>unclassified sequences</taxon>
        <taxon>metagenomes</taxon>
        <taxon>ecological metagenomes</taxon>
    </lineage>
</organism>
<sequence>MARVPAADNTLRILDLLSVQRGPVAAQTVATALGLPRSSVYQLLTVMVERGFVSHLPEEKRFGLGPNAYALASSYTRQQPLTRLGAPLIARLVDAVGESGHLAVLHGTDVLYLVEERARNRPSLITDVGVRLPAIKTASGRALLAALPLAQLRALYPDAKEYATVKRTLEPARASGFASEKGDVTEGLASVAACVIDHAGWPAAAVAVTFLDSGEEPPISLIEGVKNTAAELQKRIHGQS</sequence>
<dbReference type="PANTHER" id="PTHR30136:SF35">
    <property type="entry name" value="HTH-TYPE TRANSCRIPTIONAL REGULATOR RV1719"/>
    <property type="match status" value="1"/>
</dbReference>
<dbReference type="InterPro" id="IPR036390">
    <property type="entry name" value="WH_DNA-bd_sf"/>
</dbReference>
<dbReference type="InterPro" id="IPR005471">
    <property type="entry name" value="Tscrpt_reg_IclR_N"/>
</dbReference>
<evidence type="ECO:0000256" key="3">
    <source>
        <dbReference type="ARBA" id="ARBA00023163"/>
    </source>
</evidence>
<dbReference type="Gene3D" id="3.30.450.40">
    <property type="match status" value="1"/>
</dbReference>
<dbReference type="PANTHER" id="PTHR30136">
    <property type="entry name" value="HELIX-TURN-HELIX TRANSCRIPTIONAL REGULATOR, ICLR FAMILY"/>
    <property type="match status" value="1"/>
</dbReference>
<dbReference type="AlphaFoldDB" id="A0A6J6D4D7"/>
<dbReference type="SMART" id="SM00346">
    <property type="entry name" value="HTH_ICLR"/>
    <property type="match status" value="1"/>
</dbReference>
<dbReference type="GO" id="GO:0045892">
    <property type="term" value="P:negative regulation of DNA-templated transcription"/>
    <property type="evidence" value="ECO:0007669"/>
    <property type="project" value="TreeGrafter"/>
</dbReference>
<dbReference type="SUPFAM" id="SSF46785">
    <property type="entry name" value="Winged helix' DNA-binding domain"/>
    <property type="match status" value="1"/>
</dbReference>
<dbReference type="PROSITE" id="PS51078">
    <property type="entry name" value="ICLR_ED"/>
    <property type="match status" value="1"/>
</dbReference>
<proteinExistence type="predicted"/>
<evidence type="ECO:0000256" key="2">
    <source>
        <dbReference type="ARBA" id="ARBA00023125"/>
    </source>
</evidence>
<evidence type="ECO:0000259" key="5">
    <source>
        <dbReference type="PROSITE" id="PS51078"/>
    </source>
</evidence>
<dbReference type="InterPro" id="IPR050707">
    <property type="entry name" value="HTH_MetabolicPath_Reg"/>
</dbReference>
<dbReference type="Gene3D" id="1.10.10.10">
    <property type="entry name" value="Winged helix-like DNA-binding domain superfamily/Winged helix DNA-binding domain"/>
    <property type="match status" value="1"/>
</dbReference>
<keyword evidence="2" id="KW-0238">DNA-binding</keyword>
<accession>A0A6J6D4D7</accession>
<dbReference type="Pfam" id="PF09339">
    <property type="entry name" value="HTH_IclR"/>
    <property type="match status" value="1"/>
</dbReference>
<evidence type="ECO:0000313" key="6">
    <source>
        <dbReference type="EMBL" id="CAB4558215.1"/>
    </source>
</evidence>
<keyword evidence="1" id="KW-0805">Transcription regulation</keyword>
<feature type="domain" description="HTH iclR-type" evidence="4">
    <location>
        <begin position="4"/>
        <end position="66"/>
    </location>
</feature>
<evidence type="ECO:0000256" key="1">
    <source>
        <dbReference type="ARBA" id="ARBA00023015"/>
    </source>
</evidence>
<dbReference type="GO" id="GO:0003700">
    <property type="term" value="F:DNA-binding transcription factor activity"/>
    <property type="evidence" value="ECO:0007669"/>
    <property type="project" value="TreeGrafter"/>
</dbReference>
<keyword evidence="3" id="KW-0804">Transcription</keyword>
<dbReference type="InterPro" id="IPR036388">
    <property type="entry name" value="WH-like_DNA-bd_sf"/>
</dbReference>
<protein>
    <submittedName>
        <fullName evidence="6">Unannotated protein</fullName>
    </submittedName>
</protein>
<dbReference type="InterPro" id="IPR014757">
    <property type="entry name" value="Tscrpt_reg_IclR_C"/>
</dbReference>
<reference evidence="6" key="1">
    <citation type="submission" date="2020-05" db="EMBL/GenBank/DDBJ databases">
        <authorList>
            <person name="Chiriac C."/>
            <person name="Salcher M."/>
            <person name="Ghai R."/>
            <person name="Kavagutti S V."/>
        </authorList>
    </citation>
    <scope>NUCLEOTIDE SEQUENCE</scope>
</reference>
<dbReference type="PROSITE" id="PS51077">
    <property type="entry name" value="HTH_ICLR"/>
    <property type="match status" value="1"/>
</dbReference>
<dbReference type="SUPFAM" id="SSF55781">
    <property type="entry name" value="GAF domain-like"/>
    <property type="match status" value="1"/>
</dbReference>
<name>A0A6J6D4D7_9ZZZZ</name>
<dbReference type="Pfam" id="PF01614">
    <property type="entry name" value="IclR_C"/>
    <property type="match status" value="1"/>
</dbReference>
<gene>
    <name evidence="6" type="ORF">UFOPK1591_00540</name>
</gene>
<dbReference type="GO" id="GO:0003677">
    <property type="term" value="F:DNA binding"/>
    <property type="evidence" value="ECO:0007669"/>
    <property type="project" value="UniProtKB-KW"/>
</dbReference>
<dbReference type="InterPro" id="IPR029016">
    <property type="entry name" value="GAF-like_dom_sf"/>
</dbReference>